<sequence>MTDDRLGRKVGFGSQHRSHAKTNHVCVRGGCISYFRNIVTRPKRYLMLCCTALGAPGPRHELCDAAFSPPSLQKSACP</sequence>
<dbReference type="EMBL" id="PZQS01000009">
    <property type="protein sequence ID" value="PVD25056.1"/>
    <property type="molecule type" value="Genomic_DNA"/>
</dbReference>
<protein>
    <submittedName>
        <fullName evidence="1">Uncharacterized protein</fullName>
    </submittedName>
</protein>
<comment type="caution">
    <text evidence="1">The sequence shown here is derived from an EMBL/GenBank/DDBJ whole genome shotgun (WGS) entry which is preliminary data.</text>
</comment>
<keyword evidence="2" id="KW-1185">Reference proteome</keyword>
<name>A0A2T7NV84_POMCA</name>
<dbReference type="Proteomes" id="UP000245119">
    <property type="component" value="Linkage Group LG9"/>
</dbReference>
<dbReference type="AlphaFoldDB" id="A0A2T7NV84"/>
<gene>
    <name evidence="1" type="ORF">C0Q70_15554</name>
</gene>
<proteinExistence type="predicted"/>
<evidence type="ECO:0000313" key="2">
    <source>
        <dbReference type="Proteomes" id="UP000245119"/>
    </source>
</evidence>
<evidence type="ECO:0000313" key="1">
    <source>
        <dbReference type="EMBL" id="PVD25056.1"/>
    </source>
</evidence>
<accession>A0A2T7NV84</accession>
<organism evidence="1 2">
    <name type="scientific">Pomacea canaliculata</name>
    <name type="common">Golden apple snail</name>
    <dbReference type="NCBI Taxonomy" id="400727"/>
    <lineage>
        <taxon>Eukaryota</taxon>
        <taxon>Metazoa</taxon>
        <taxon>Spiralia</taxon>
        <taxon>Lophotrochozoa</taxon>
        <taxon>Mollusca</taxon>
        <taxon>Gastropoda</taxon>
        <taxon>Caenogastropoda</taxon>
        <taxon>Architaenioglossa</taxon>
        <taxon>Ampullarioidea</taxon>
        <taxon>Ampullariidae</taxon>
        <taxon>Pomacea</taxon>
    </lineage>
</organism>
<reference evidence="1 2" key="1">
    <citation type="submission" date="2018-04" db="EMBL/GenBank/DDBJ databases">
        <title>The genome of golden apple snail Pomacea canaliculata provides insight into stress tolerance and invasive adaptation.</title>
        <authorList>
            <person name="Liu C."/>
            <person name="Liu B."/>
            <person name="Ren Y."/>
            <person name="Zhang Y."/>
            <person name="Wang H."/>
            <person name="Li S."/>
            <person name="Jiang F."/>
            <person name="Yin L."/>
            <person name="Zhang G."/>
            <person name="Qian W."/>
            <person name="Fan W."/>
        </authorList>
    </citation>
    <scope>NUCLEOTIDE SEQUENCE [LARGE SCALE GENOMIC DNA]</scope>
    <source>
        <strain evidence="1">SZHN2017</strain>
        <tissue evidence="1">Muscle</tissue>
    </source>
</reference>